<feature type="domain" description="Large ribosomal subunit protein uL30-like ferredoxin-like fold" evidence="5">
    <location>
        <begin position="121"/>
        <end position="171"/>
    </location>
</feature>
<keyword evidence="2 7" id="KW-0689">Ribosomal protein</keyword>
<dbReference type="GO" id="GO:0003723">
    <property type="term" value="F:RNA binding"/>
    <property type="evidence" value="ECO:0007669"/>
    <property type="project" value="InterPro"/>
</dbReference>
<dbReference type="PANTHER" id="PTHR11524:SF16">
    <property type="entry name" value="LARGE RIBOSOMAL SUBUNIT PROTEIN UL30"/>
    <property type="match status" value="1"/>
</dbReference>
<organism evidence="7">
    <name type="scientific">Penaeus monodon</name>
    <name type="common">Giant tiger prawn</name>
    <dbReference type="NCBI Taxonomy" id="6687"/>
    <lineage>
        <taxon>Eukaryota</taxon>
        <taxon>Metazoa</taxon>
        <taxon>Ecdysozoa</taxon>
        <taxon>Arthropoda</taxon>
        <taxon>Crustacea</taxon>
        <taxon>Multicrustacea</taxon>
        <taxon>Malacostraca</taxon>
        <taxon>Eumalacostraca</taxon>
        <taxon>Eucarida</taxon>
        <taxon>Decapoda</taxon>
        <taxon>Dendrobranchiata</taxon>
        <taxon>Penaeoidea</taxon>
        <taxon>Penaeidae</taxon>
        <taxon>Penaeus</taxon>
    </lineage>
</organism>
<dbReference type="AlphaFoldDB" id="C4PL19"/>
<evidence type="ECO:0000259" key="6">
    <source>
        <dbReference type="Pfam" id="PF08079"/>
    </source>
</evidence>
<dbReference type="GO" id="GO:0022625">
    <property type="term" value="C:cytosolic large ribosomal subunit"/>
    <property type="evidence" value="ECO:0007669"/>
    <property type="project" value="TreeGrafter"/>
</dbReference>
<protein>
    <submittedName>
        <fullName evidence="7">Ribosomal protein L7</fullName>
    </submittedName>
</protein>
<evidence type="ECO:0000256" key="4">
    <source>
        <dbReference type="SAM" id="MobiDB-lite"/>
    </source>
</evidence>
<dbReference type="GO" id="GO:0000463">
    <property type="term" value="P:maturation of LSU-rRNA from tricistronic rRNA transcript (SSU-rRNA, 5.8S rRNA, LSU-rRNA)"/>
    <property type="evidence" value="ECO:0007669"/>
    <property type="project" value="TreeGrafter"/>
</dbReference>
<dbReference type="InterPro" id="IPR012988">
    <property type="entry name" value="Ribosomal_uL30_N_euk"/>
</dbReference>
<dbReference type="GO" id="GO:0003735">
    <property type="term" value="F:structural constituent of ribosome"/>
    <property type="evidence" value="ECO:0007669"/>
    <property type="project" value="TreeGrafter"/>
</dbReference>
<dbReference type="Pfam" id="PF08079">
    <property type="entry name" value="Ribosomal_L30_N"/>
    <property type="match status" value="1"/>
</dbReference>
<feature type="domain" description="Large ribosomal subunit protein uL30 N-terminal eukaryotes" evidence="6">
    <location>
        <begin position="45"/>
        <end position="116"/>
    </location>
</feature>
<sequence>MADSAQKAAPAAARPPKRREPKTLPDGTRKPNPYKVEKKRRLPAVPEVVLNRRRERRAHKKKSLALKLKAKTDKRKLRQKYFTRAEAYIKKYRTMEKEQLRLKREAKAQGTVLVPAEARLAFVIRVRGVNQIHPKVRKVLKLLRLLQINNGVFVQLNKATLSMLRIAEPFITWGYPNLKTIKQMIYKRGHAKIDGRRVPLYSNTLIEKYLGKYGIICVEDMVHEIFTQGKNFQKVNNFMWNFKLNNPKGGWRMKTKHYVEGGDFGNREGKINALLAKVI</sequence>
<evidence type="ECO:0000256" key="2">
    <source>
        <dbReference type="ARBA" id="ARBA00022980"/>
    </source>
</evidence>
<dbReference type="EMBL" id="FJ997635">
    <property type="protein sequence ID" value="ACQ91224.1"/>
    <property type="molecule type" value="mRNA"/>
</dbReference>
<evidence type="ECO:0000259" key="5">
    <source>
        <dbReference type="Pfam" id="PF00327"/>
    </source>
</evidence>
<dbReference type="FunFam" id="3.30.1390.20:FF:000003">
    <property type="entry name" value="60S ribosomal protein L7"/>
    <property type="match status" value="1"/>
</dbReference>
<feature type="region of interest" description="Disordered" evidence="4">
    <location>
        <begin position="1"/>
        <end position="43"/>
    </location>
</feature>
<evidence type="ECO:0000256" key="3">
    <source>
        <dbReference type="ARBA" id="ARBA00023274"/>
    </source>
</evidence>
<keyword evidence="3" id="KW-0687">Ribonucleoprotein</keyword>
<dbReference type="InterPro" id="IPR035808">
    <property type="entry name" value="Ribosomal_uL30_euk_arc"/>
</dbReference>
<proteinExistence type="evidence at transcript level"/>
<reference evidence="7" key="1">
    <citation type="submission" date="2009-04" db="EMBL/GenBank/DDBJ databases">
        <title>The full length cDNA sequence analysis of three ribosomal proteins of black tiger shrimp (Penaeus monodon) and their mRNA tissue expression.</title>
        <authorList>
            <person name="Chen L."/>
            <person name="Zhang D."/>
            <person name="Jiang S."/>
        </authorList>
    </citation>
    <scope>NUCLEOTIDE SEQUENCE</scope>
</reference>
<dbReference type="CDD" id="cd01657">
    <property type="entry name" value="Ribosomal_L7_archeal_euk"/>
    <property type="match status" value="1"/>
</dbReference>
<dbReference type="InterPro" id="IPR036919">
    <property type="entry name" value="Ribo_uL30_ferredoxin-like_sf"/>
</dbReference>
<comment type="similarity">
    <text evidence="1">Belongs to the universal ribosomal protein uL30 family.</text>
</comment>
<evidence type="ECO:0000313" key="7">
    <source>
        <dbReference type="EMBL" id="ACQ91224.1"/>
    </source>
</evidence>
<feature type="compositionally biased region" description="Low complexity" evidence="4">
    <location>
        <begin position="1"/>
        <end position="14"/>
    </location>
</feature>
<dbReference type="Gene3D" id="3.30.1390.20">
    <property type="entry name" value="Ribosomal protein L30, ferredoxin-like fold domain"/>
    <property type="match status" value="1"/>
</dbReference>
<dbReference type="OrthoDB" id="28644at2759"/>
<name>C4PL19_PENMO</name>
<dbReference type="SUPFAM" id="SSF55129">
    <property type="entry name" value="Ribosomal protein L30p/L7e"/>
    <property type="match status" value="1"/>
</dbReference>
<dbReference type="InterPro" id="IPR018038">
    <property type="entry name" value="Ribosomal_uL30_CS"/>
</dbReference>
<dbReference type="PROSITE" id="PS00634">
    <property type="entry name" value="RIBOSOMAL_L30"/>
    <property type="match status" value="1"/>
</dbReference>
<dbReference type="InterPro" id="IPR005998">
    <property type="entry name" value="Ribosomal_uL30_euk"/>
</dbReference>
<dbReference type="NCBIfam" id="TIGR01310">
    <property type="entry name" value="uL30_euk"/>
    <property type="match status" value="1"/>
</dbReference>
<accession>C4PL19</accession>
<dbReference type="InterPro" id="IPR039699">
    <property type="entry name" value="Ribosomal_uL30"/>
</dbReference>
<evidence type="ECO:0000256" key="1">
    <source>
        <dbReference type="ARBA" id="ARBA00007594"/>
    </source>
</evidence>
<dbReference type="Pfam" id="PF00327">
    <property type="entry name" value="Ribosomal_L30"/>
    <property type="match status" value="1"/>
</dbReference>
<dbReference type="PANTHER" id="PTHR11524">
    <property type="entry name" value="60S RIBOSOMAL PROTEIN L7"/>
    <property type="match status" value="1"/>
</dbReference>
<dbReference type="InterPro" id="IPR016082">
    <property type="entry name" value="Ribosomal_uL30_ferredoxin-like"/>
</dbReference>